<gene>
    <name evidence="2" type="primary">Pskh1</name>
    <name evidence="1" type="synonym">Pskh1_predicted</name>
    <name evidence="1" type="ORF">rCG_51673</name>
</gene>
<dbReference type="RGD" id="1304648">
    <property type="gene designation" value="Pskh1"/>
</dbReference>
<dbReference type="Proteomes" id="UP000234681">
    <property type="component" value="Chromosome 19"/>
</dbReference>
<dbReference type="CTD" id="5681"/>
<dbReference type="AlphaFoldDB" id="A6IYT9"/>
<protein>
    <submittedName>
        <fullName evidence="1">Protein serine kinase H1 (Predicted), isoform CRA_a</fullName>
    </submittedName>
</protein>
<evidence type="ECO:0000313" key="2">
    <source>
        <dbReference type="RGD" id="1304648"/>
    </source>
</evidence>
<name>A6IYT9_RAT</name>
<accession>A6IYT9</accession>
<dbReference type="AGR" id="RGD:1304648"/>
<dbReference type="GeneID" id="364993"/>
<organism evidence="1">
    <name type="scientific">Rattus norvegicus</name>
    <name type="common">Rat</name>
    <dbReference type="NCBI Taxonomy" id="10116"/>
    <lineage>
        <taxon>Eukaryota</taxon>
        <taxon>Metazoa</taxon>
        <taxon>Chordata</taxon>
        <taxon>Craniata</taxon>
        <taxon>Vertebrata</taxon>
        <taxon>Euteleostomi</taxon>
        <taxon>Mammalia</taxon>
        <taxon>Eutheria</taxon>
        <taxon>Euarchontoglires</taxon>
        <taxon>Glires</taxon>
        <taxon>Rodentia</taxon>
        <taxon>Myomorpha</taxon>
        <taxon>Muroidea</taxon>
        <taxon>Muridae</taxon>
        <taxon>Murinae</taxon>
        <taxon>Rattus</taxon>
    </lineage>
</organism>
<keyword evidence="1" id="KW-0418">Kinase</keyword>
<evidence type="ECO:0000313" key="1">
    <source>
        <dbReference type="EMBL" id="EDL92417.1"/>
    </source>
</evidence>
<dbReference type="GO" id="GO:0016301">
    <property type="term" value="F:kinase activity"/>
    <property type="evidence" value="ECO:0007669"/>
    <property type="project" value="UniProtKB-KW"/>
</dbReference>
<dbReference type="KEGG" id="rno:364993"/>
<reference evidence="1" key="1">
    <citation type="journal article" date="2005" name="Genome Res.">
        <title>Gene and alternative splicing annotation with AIR.</title>
        <authorList>
            <person name="Florea L."/>
            <person name="Di Francesco V."/>
            <person name="Miller J."/>
            <person name="Turner R."/>
            <person name="Yao A."/>
            <person name="Harris M."/>
            <person name="Walenz B."/>
            <person name="Mobarry C."/>
            <person name="Merkulov G.V."/>
            <person name="Charlab R."/>
            <person name="Dew I."/>
            <person name="Deng Z."/>
            <person name="Istrail S."/>
            <person name="Li P."/>
            <person name="Sutton G."/>
        </authorList>
    </citation>
    <scope>NUCLEOTIDE SEQUENCE</scope>
    <source>
        <strain evidence="1">BN</strain>
    </source>
</reference>
<proteinExistence type="predicted"/>
<sequence>MGCGTSKKSSPTFVLSFGVLPFAASLLELPDPPLQLHCATYCLV</sequence>
<keyword evidence="1" id="KW-0808">Transferase</keyword>
<dbReference type="EMBL" id="CH473972">
    <property type="protein sequence ID" value="EDL92417.1"/>
    <property type="molecule type" value="Genomic_DNA"/>
</dbReference>
<reference evidence="1" key="2">
    <citation type="submission" date="2005-07" db="EMBL/GenBank/DDBJ databases">
        <authorList>
            <person name="Mural R.J."/>
            <person name="Li P.W."/>
            <person name="Adams M.D."/>
            <person name="Amanatides P.G."/>
            <person name="Baden-Tillson H."/>
            <person name="Barnstead M."/>
            <person name="Chin S.H."/>
            <person name="Dew I."/>
            <person name="Evans C.A."/>
            <person name="Ferriera S."/>
            <person name="Flanigan M."/>
            <person name="Fosler C."/>
            <person name="Glodek A."/>
            <person name="Gu Z."/>
            <person name="Holt R.A."/>
            <person name="Jennings D."/>
            <person name="Kraft C.L."/>
            <person name="Lu F."/>
            <person name="Nguyen T."/>
            <person name="Nusskern D.R."/>
            <person name="Pfannkoch C.M."/>
            <person name="Sitter C."/>
            <person name="Sutton G.G."/>
            <person name="Venter J.C."/>
            <person name="Wang Z."/>
            <person name="Woodage T."/>
            <person name="Zheng X.H."/>
            <person name="Zhong F."/>
        </authorList>
    </citation>
    <scope>NUCLEOTIDE SEQUENCE</scope>
    <source>
        <strain evidence="1">BN</strain>
    </source>
</reference>